<dbReference type="OrthoDB" id="2782214at2759"/>
<protein>
    <recommendedName>
        <fullName evidence="3">C2H2-type domain-containing protein</fullName>
    </recommendedName>
</protein>
<organism evidence="1 2">
    <name type="scientific">Wolfiporia cocos (strain MD-104)</name>
    <name type="common">Brown rot fungus</name>
    <dbReference type="NCBI Taxonomy" id="742152"/>
    <lineage>
        <taxon>Eukaryota</taxon>
        <taxon>Fungi</taxon>
        <taxon>Dikarya</taxon>
        <taxon>Basidiomycota</taxon>
        <taxon>Agaricomycotina</taxon>
        <taxon>Agaricomycetes</taxon>
        <taxon>Polyporales</taxon>
        <taxon>Phaeolaceae</taxon>
        <taxon>Wolfiporia</taxon>
    </lineage>
</organism>
<dbReference type="EMBL" id="KB468135">
    <property type="protein sequence ID" value="PCH43189.1"/>
    <property type="molecule type" value="Genomic_DNA"/>
</dbReference>
<name>A0A2H3JWB4_WOLCO</name>
<gene>
    <name evidence="1" type="ORF">WOLCODRAFT_138233</name>
</gene>
<dbReference type="Proteomes" id="UP000218811">
    <property type="component" value="Unassembled WGS sequence"/>
</dbReference>
<evidence type="ECO:0000313" key="2">
    <source>
        <dbReference type="Proteomes" id="UP000218811"/>
    </source>
</evidence>
<accession>A0A2H3JWB4</accession>
<reference evidence="1 2" key="1">
    <citation type="journal article" date="2012" name="Science">
        <title>The Paleozoic origin of enzymatic lignin decomposition reconstructed from 31 fungal genomes.</title>
        <authorList>
            <person name="Floudas D."/>
            <person name="Binder M."/>
            <person name="Riley R."/>
            <person name="Barry K."/>
            <person name="Blanchette R.A."/>
            <person name="Henrissat B."/>
            <person name="Martinez A.T."/>
            <person name="Otillar R."/>
            <person name="Spatafora J.W."/>
            <person name="Yadav J.S."/>
            <person name="Aerts A."/>
            <person name="Benoit I."/>
            <person name="Boyd A."/>
            <person name="Carlson A."/>
            <person name="Copeland A."/>
            <person name="Coutinho P.M."/>
            <person name="de Vries R.P."/>
            <person name="Ferreira P."/>
            <person name="Findley K."/>
            <person name="Foster B."/>
            <person name="Gaskell J."/>
            <person name="Glotzer D."/>
            <person name="Gorecki P."/>
            <person name="Heitman J."/>
            <person name="Hesse C."/>
            <person name="Hori C."/>
            <person name="Igarashi K."/>
            <person name="Jurgens J.A."/>
            <person name="Kallen N."/>
            <person name="Kersten P."/>
            <person name="Kohler A."/>
            <person name="Kuees U."/>
            <person name="Kumar T.K.A."/>
            <person name="Kuo A."/>
            <person name="LaButti K."/>
            <person name="Larrondo L.F."/>
            <person name="Lindquist E."/>
            <person name="Ling A."/>
            <person name="Lombard V."/>
            <person name="Lucas S."/>
            <person name="Lundell T."/>
            <person name="Martin R."/>
            <person name="McLaughlin D.J."/>
            <person name="Morgenstern I."/>
            <person name="Morin E."/>
            <person name="Murat C."/>
            <person name="Nagy L.G."/>
            <person name="Nolan M."/>
            <person name="Ohm R.A."/>
            <person name="Patyshakuliyeva A."/>
            <person name="Rokas A."/>
            <person name="Ruiz-Duenas F.J."/>
            <person name="Sabat G."/>
            <person name="Salamov A."/>
            <person name="Samejima M."/>
            <person name="Schmutz J."/>
            <person name="Slot J.C."/>
            <person name="St John F."/>
            <person name="Stenlid J."/>
            <person name="Sun H."/>
            <person name="Sun S."/>
            <person name="Syed K."/>
            <person name="Tsang A."/>
            <person name="Wiebenga A."/>
            <person name="Young D."/>
            <person name="Pisabarro A."/>
            <person name="Eastwood D.C."/>
            <person name="Martin F."/>
            <person name="Cullen D."/>
            <person name="Grigoriev I.V."/>
            <person name="Hibbett D.S."/>
        </authorList>
    </citation>
    <scope>NUCLEOTIDE SEQUENCE [LARGE SCALE GENOMIC DNA]</scope>
    <source>
        <strain evidence="1 2">MD-104</strain>
    </source>
</reference>
<dbReference type="AlphaFoldDB" id="A0A2H3JWB4"/>
<keyword evidence="2" id="KW-1185">Reference proteome</keyword>
<sequence>MCGGGYWFDATRSSKGPQPRLRNAQMNSAPSLSMQGTVLSGARQTSVAQSMPSAIATDTDIGGQCLTSATQSVFRSNADIDNAAESRFLRLCEGQILYEKHWSLGDLISSPPSASARVQRDFWSPSNSSAKDRRADKTSCNRGDECNGLISERLTVPDEESTYPCGWNTCTSRVGNATLHLHLKKRHGLALTRSSHDPAKMRCEWTGCARLVRPENLEKHIKSIHLRSTKVRCDRCGALISRGDMMARHQRGGCTEKQTRRRKKRE</sequence>
<evidence type="ECO:0000313" key="1">
    <source>
        <dbReference type="EMBL" id="PCH43189.1"/>
    </source>
</evidence>
<evidence type="ECO:0008006" key="3">
    <source>
        <dbReference type="Google" id="ProtNLM"/>
    </source>
</evidence>
<proteinExistence type="predicted"/>